<sequence length="60" mass="6908">MDKPCFTFTTSDQVEAITKIVRLITEDKVISISSRRISCPQSKQKLHEGTIEYTITVYKE</sequence>
<evidence type="ECO:0000313" key="1">
    <source>
        <dbReference type="EMBL" id="AWX74623.1"/>
    </source>
</evidence>
<protein>
    <submittedName>
        <fullName evidence="1">Uncharacterized protein</fullName>
    </submittedName>
</protein>
<dbReference type="EMBL" id="CP030151">
    <property type="protein sequence ID" value="AWX74623.1"/>
    <property type="molecule type" value="Genomic_DNA"/>
</dbReference>
<geneLocation type="plasmid" evidence="2">
    <name>pdsyz</name>
</geneLocation>
<accession>A0ABC8DFY1</accession>
<reference evidence="1 2" key="1">
    <citation type="submission" date="2018-06" db="EMBL/GenBank/DDBJ databases">
        <title>Complete Genome Sequence of Bacillus velezensis DSYZ, a Plant Growth-Promoting Rhizobacterium with Antifungal Activity.</title>
        <authorList>
            <person name="Du B."/>
            <person name="Ding Y."/>
            <person name="Liu K."/>
            <person name="Yao L."/>
            <person name="Wang C."/>
            <person name="Li H."/>
            <person name="Liu H."/>
        </authorList>
    </citation>
    <scope>NUCLEOTIDE SEQUENCE [LARGE SCALE GENOMIC DNA]</scope>
    <source>
        <strain evidence="1 2">DSYZ</strain>
        <plasmid evidence="2">pdsyz</plasmid>
    </source>
</reference>
<name>A0ABC8DFY1_BACVE</name>
<gene>
    <name evidence="1" type="ORF">BVDSYZ_21505</name>
</gene>
<dbReference type="AlphaFoldDB" id="A0ABC8DFY1"/>
<keyword evidence="1" id="KW-0614">Plasmid</keyword>
<organism evidence="1 2">
    <name type="scientific">Bacillus velezensis</name>
    <dbReference type="NCBI Taxonomy" id="492670"/>
    <lineage>
        <taxon>Bacteria</taxon>
        <taxon>Bacillati</taxon>
        <taxon>Bacillota</taxon>
        <taxon>Bacilli</taxon>
        <taxon>Bacillales</taxon>
        <taxon>Bacillaceae</taxon>
        <taxon>Bacillus</taxon>
        <taxon>Bacillus amyloliquefaciens group</taxon>
    </lineage>
</organism>
<evidence type="ECO:0000313" key="2">
    <source>
        <dbReference type="Proteomes" id="UP000250069"/>
    </source>
</evidence>
<proteinExistence type="predicted"/>
<dbReference type="Proteomes" id="UP000250069">
    <property type="component" value="Plasmid pdsyz"/>
</dbReference>